<dbReference type="SUPFAM" id="SSF51294">
    <property type="entry name" value="Hedgehog/intein (Hint) domain"/>
    <property type="match status" value="1"/>
</dbReference>
<dbReference type="EMBL" id="FTPR01000004">
    <property type="protein sequence ID" value="SIT91396.1"/>
    <property type="molecule type" value="Genomic_DNA"/>
</dbReference>
<dbReference type="RefSeq" id="WP_076661006.1">
    <property type="nucleotide sequence ID" value="NZ_FTPR01000004.1"/>
</dbReference>
<dbReference type="InterPro" id="IPR028992">
    <property type="entry name" value="Hedgehog/Intein_dom"/>
</dbReference>
<evidence type="ECO:0000259" key="2">
    <source>
        <dbReference type="Pfam" id="PF13403"/>
    </source>
</evidence>
<feature type="domain" description="Hedgehog/Intein (Hint)" evidence="2">
    <location>
        <begin position="186"/>
        <end position="324"/>
    </location>
</feature>
<reference evidence="4" key="1">
    <citation type="submission" date="2017-01" db="EMBL/GenBank/DDBJ databases">
        <authorList>
            <person name="Varghese N."/>
            <person name="Submissions S."/>
        </authorList>
    </citation>
    <scope>NUCLEOTIDE SEQUENCE [LARGE SCALE GENOMIC DNA]</scope>
    <source>
        <strain evidence="4">DSM 29591</strain>
    </source>
</reference>
<dbReference type="InterPro" id="IPR036844">
    <property type="entry name" value="Hint_dom_sf"/>
</dbReference>
<proteinExistence type="predicted"/>
<evidence type="ECO:0000313" key="4">
    <source>
        <dbReference type="Proteomes" id="UP000186997"/>
    </source>
</evidence>
<dbReference type="OrthoDB" id="6305173at2"/>
<name>A0A1R3XIL1_9RHOB</name>
<sequence>MPFLFDWTTFSSPNGTTTLTNTSGPGLGNSTTFTSTASSSAGANNPGYFNNFGGSIFAQRVPAGESANLALDFDDGVKNLSFEIFDLDANGNAWSDVVTITALDANGNPVTPIFSNLETYHVLLDPNTVAANDTSSAAVDGPGAADSISVTFGSPVVSVVISFSGNSDNGIRSGAVGLGDFTGDIVCFAHDTMIETNEGQVAVQVLRVGDLVRTKDNGLQPIRWIGSRTVDAVGRFAPIEIAADVLGNDRPLVLSPQHRVMLSGWQAELLFGVPEVLVAAKHLVDDKKILRREGGTVTYFHMMFDQHEIVYADGAPCESFHPGHVGISGMDDAQRDEIFALFPELEQDFAGFGPLARMCLKSAEGRMIAQMIHLRH</sequence>
<feature type="compositionally biased region" description="Low complexity" evidence="1">
    <location>
        <begin position="28"/>
        <end position="38"/>
    </location>
</feature>
<accession>A0A1R3XIL1</accession>
<dbReference type="STRING" id="287098.SAMN05421665_3347"/>
<dbReference type="Pfam" id="PF13403">
    <property type="entry name" value="Hint_2"/>
    <property type="match status" value="1"/>
</dbReference>
<dbReference type="Gene3D" id="2.170.16.10">
    <property type="entry name" value="Hedgehog/Intein (Hint) domain"/>
    <property type="match status" value="1"/>
</dbReference>
<evidence type="ECO:0000313" key="3">
    <source>
        <dbReference type="EMBL" id="SIT91396.1"/>
    </source>
</evidence>
<gene>
    <name evidence="3" type="ORF">SAMN05421665_3347</name>
</gene>
<evidence type="ECO:0000256" key="1">
    <source>
        <dbReference type="SAM" id="MobiDB-lite"/>
    </source>
</evidence>
<dbReference type="Proteomes" id="UP000186997">
    <property type="component" value="Unassembled WGS sequence"/>
</dbReference>
<feature type="region of interest" description="Disordered" evidence="1">
    <location>
        <begin position="16"/>
        <end position="38"/>
    </location>
</feature>
<organism evidence="3 4">
    <name type="scientific">Yoonia rosea</name>
    <dbReference type="NCBI Taxonomy" id="287098"/>
    <lineage>
        <taxon>Bacteria</taxon>
        <taxon>Pseudomonadati</taxon>
        <taxon>Pseudomonadota</taxon>
        <taxon>Alphaproteobacteria</taxon>
        <taxon>Rhodobacterales</taxon>
        <taxon>Paracoccaceae</taxon>
        <taxon>Yoonia</taxon>
    </lineage>
</organism>
<protein>
    <submittedName>
        <fullName evidence="3">Hint domain-containing protein</fullName>
    </submittedName>
</protein>
<keyword evidence="4" id="KW-1185">Reference proteome</keyword>
<dbReference type="AlphaFoldDB" id="A0A1R3XIL1"/>